<evidence type="ECO:0000256" key="1">
    <source>
        <dbReference type="SAM" id="MobiDB-lite"/>
    </source>
</evidence>
<accession>A0A9X1Q384</accession>
<feature type="region of interest" description="Disordered" evidence="1">
    <location>
        <begin position="43"/>
        <end position="70"/>
    </location>
</feature>
<reference evidence="2" key="1">
    <citation type="submission" date="2022-01" db="EMBL/GenBank/DDBJ databases">
        <title>Draft Genome Sequences of Seven Type Strains of the Genus Streptomyces.</title>
        <authorList>
            <person name="Aziz S."/>
            <person name="Coretto E."/>
            <person name="Chronakova A."/>
            <person name="Sproer C."/>
            <person name="Huber K."/>
            <person name="Nouioui I."/>
            <person name="Gross H."/>
        </authorList>
    </citation>
    <scope>NUCLEOTIDE SEQUENCE</scope>
    <source>
        <strain evidence="2">DSM 103493</strain>
    </source>
</reference>
<sequence length="70" mass="7439">MRLIVRAPGREIEIEVGQNSTAALKAAETTALRLLQALPAEPPADDVPFGFAVSTDTERADPPPEADDPE</sequence>
<proteinExistence type="predicted"/>
<gene>
    <name evidence="2" type="ORF">L0P92_32785</name>
</gene>
<evidence type="ECO:0000313" key="2">
    <source>
        <dbReference type="EMBL" id="MCF1598292.1"/>
    </source>
</evidence>
<protein>
    <submittedName>
        <fullName evidence="2">Uncharacterized protein</fullName>
    </submittedName>
</protein>
<evidence type="ECO:0000313" key="3">
    <source>
        <dbReference type="Proteomes" id="UP001139384"/>
    </source>
</evidence>
<name>A0A9X1Q384_STRM4</name>
<dbReference type="RefSeq" id="WP_234766696.1">
    <property type="nucleotide sequence ID" value="NZ_JAKEIP010000203.1"/>
</dbReference>
<keyword evidence="3" id="KW-1185">Reference proteome</keyword>
<comment type="caution">
    <text evidence="2">The sequence shown here is derived from an EMBL/GenBank/DDBJ whole genome shotgun (WGS) entry which is preliminary data.</text>
</comment>
<dbReference type="EMBL" id="JAKEIP010000203">
    <property type="protein sequence ID" value="MCF1598292.1"/>
    <property type="molecule type" value="Genomic_DNA"/>
</dbReference>
<dbReference type="Proteomes" id="UP001139384">
    <property type="component" value="Unassembled WGS sequence"/>
</dbReference>
<dbReference type="AlphaFoldDB" id="A0A9X1Q384"/>
<organism evidence="2 3">
    <name type="scientific">Streptomyces muensis</name>
    <dbReference type="NCBI Taxonomy" id="1077944"/>
    <lineage>
        <taxon>Bacteria</taxon>
        <taxon>Bacillati</taxon>
        <taxon>Actinomycetota</taxon>
        <taxon>Actinomycetes</taxon>
        <taxon>Kitasatosporales</taxon>
        <taxon>Streptomycetaceae</taxon>
        <taxon>Streptomyces</taxon>
    </lineage>
</organism>